<feature type="transmembrane region" description="Helical" evidence="1">
    <location>
        <begin position="52"/>
        <end position="76"/>
    </location>
</feature>
<feature type="transmembrane region" description="Helical" evidence="1">
    <location>
        <begin position="121"/>
        <end position="141"/>
    </location>
</feature>
<evidence type="ECO:0000256" key="1">
    <source>
        <dbReference type="SAM" id="Phobius"/>
    </source>
</evidence>
<dbReference type="AlphaFoldDB" id="A0A645BZB2"/>
<proteinExistence type="predicted"/>
<evidence type="ECO:0000313" key="2">
    <source>
        <dbReference type="EMBL" id="MPM70595.1"/>
    </source>
</evidence>
<accession>A0A645BZB2</accession>
<keyword evidence="1" id="KW-0812">Transmembrane</keyword>
<dbReference type="PANTHER" id="PTHR37305">
    <property type="entry name" value="INTEGRAL MEMBRANE PROTEIN-RELATED"/>
    <property type="match status" value="1"/>
</dbReference>
<organism evidence="2">
    <name type="scientific">bioreactor metagenome</name>
    <dbReference type="NCBI Taxonomy" id="1076179"/>
    <lineage>
        <taxon>unclassified sequences</taxon>
        <taxon>metagenomes</taxon>
        <taxon>ecological metagenomes</taxon>
    </lineage>
</organism>
<comment type="caution">
    <text evidence="2">The sequence shown here is derived from an EMBL/GenBank/DDBJ whole genome shotgun (WGS) entry which is preliminary data.</text>
</comment>
<keyword evidence="1" id="KW-1133">Transmembrane helix</keyword>
<protein>
    <recommendedName>
        <fullName evidence="3">ABC-2 type transporter domain-containing protein</fullName>
    </recommendedName>
</protein>
<dbReference type="PANTHER" id="PTHR37305:SF1">
    <property type="entry name" value="MEMBRANE PROTEIN"/>
    <property type="match status" value="1"/>
</dbReference>
<reference evidence="2" key="1">
    <citation type="submission" date="2019-08" db="EMBL/GenBank/DDBJ databases">
        <authorList>
            <person name="Kucharzyk K."/>
            <person name="Murdoch R.W."/>
            <person name="Higgins S."/>
            <person name="Loffler F."/>
        </authorList>
    </citation>
    <scope>NUCLEOTIDE SEQUENCE</scope>
</reference>
<gene>
    <name evidence="2" type="ORF">SDC9_117550</name>
</gene>
<feature type="transmembrane region" description="Helical" evidence="1">
    <location>
        <begin position="88"/>
        <end position="115"/>
    </location>
</feature>
<keyword evidence="1" id="KW-0472">Membrane</keyword>
<name>A0A645BZB2_9ZZZZ</name>
<evidence type="ECO:0008006" key="3">
    <source>
        <dbReference type="Google" id="ProtNLM"/>
    </source>
</evidence>
<dbReference type="Pfam" id="PF12730">
    <property type="entry name" value="ABC2_membrane_4"/>
    <property type="match status" value="1"/>
</dbReference>
<dbReference type="EMBL" id="VSSQ01023565">
    <property type="protein sequence ID" value="MPM70595.1"/>
    <property type="molecule type" value="Genomic_DNA"/>
</dbReference>
<sequence>MYMLFMQSSLASNIIGGVFAADYIATEFTSGYIKNLISYGHKRSHIFLSKSISYYISILAFNFIPPLAVFLIATIIKGYGEVFTFGAFLSLLGMLLFTAIAQGAIASTNILIAFITKNMNLTIGIVIGMDFAYRIISFMSVRNSSIKWIYEKFAVSQPYVIAAKQSGINEVLQILAISLLTIALCIVISNHIFNKSDIK</sequence>
<feature type="transmembrane region" description="Helical" evidence="1">
    <location>
        <begin position="171"/>
        <end position="193"/>
    </location>
</feature>